<dbReference type="Proteomes" id="UP000052015">
    <property type="component" value="Unassembled WGS sequence"/>
</dbReference>
<proteinExistence type="predicted"/>
<gene>
    <name evidence="1" type="ORF">ABG79_00865</name>
</gene>
<keyword evidence="2" id="KW-1185">Reference proteome</keyword>
<reference evidence="1 2" key="1">
    <citation type="submission" date="2015-09" db="EMBL/GenBank/DDBJ databases">
        <title>Draft genome sequence of a Caloramator mitchellensis, a moderate thermophile from the Great Artesian Basin of Australia.</title>
        <authorList>
            <person name="Patel B.K."/>
        </authorList>
    </citation>
    <scope>NUCLEOTIDE SEQUENCE [LARGE SCALE GENOMIC DNA]</scope>
    <source>
        <strain evidence="1 2">VF08</strain>
    </source>
</reference>
<protein>
    <recommendedName>
        <fullName evidence="3">HTH luxR-type domain-containing protein</fullName>
    </recommendedName>
</protein>
<dbReference type="RefSeq" id="WP_057977458.1">
    <property type="nucleotide sequence ID" value="NZ_LKHP01000003.1"/>
</dbReference>
<accession>A0A0R3JVB6</accession>
<comment type="caution">
    <text evidence="1">The sequence shown here is derived from an EMBL/GenBank/DDBJ whole genome shotgun (WGS) entry which is preliminary data.</text>
</comment>
<organism evidence="1 2">
    <name type="scientific">Caloramator mitchellensis</name>
    <dbReference type="NCBI Taxonomy" id="908809"/>
    <lineage>
        <taxon>Bacteria</taxon>
        <taxon>Bacillati</taxon>
        <taxon>Bacillota</taxon>
        <taxon>Clostridia</taxon>
        <taxon>Eubacteriales</taxon>
        <taxon>Clostridiaceae</taxon>
        <taxon>Caloramator</taxon>
    </lineage>
</organism>
<name>A0A0R3JVB6_CALMK</name>
<dbReference type="OrthoDB" id="1957136at2"/>
<evidence type="ECO:0008006" key="3">
    <source>
        <dbReference type="Google" id="ProtNLM"/>
    </source>
</evidence>
<dbReference type="STRING" id="908809.ABG79_00865"/>
<evidence type="ECO:0000313" key="1">
    <source>
        <dbReference type="EMBL" id="KRQ87526.1"/>
    </source>
</evidence>
<sequence>MKPKKNYARRSFDYEHPLRDIDYDTYLDLLNSGLRDSEIARELNISEKELKIIRDRERQDF</sequence>
<evidence type="ECO:0000313" key="2">
    <source>
        <dbReference type="Proteomes" id="UP000052015"/>
    </source>
</evidence>
<dbReference type="AlphaFoldDB" id="A0A0R3JVB6"/>
<dbReference type="EMBL" id="LKHP01000003">
    <property type="protein sequence ID" value="KRQ87526.1"/>
    <property type="molecule type" value="Genomic_DNA"/>
</dbReference>